<dbReference type="InterPro" id="IPR002068">
    <property type="entry name" value="A-crystallin/Hsp20_dom"/>
</dbReference>
<comment type="similarity">
    <text evidence="2 3">Belongs to the small heat shock protein (HSP20) family.</text>
</comment>
<dbReference type="PANTHER" id="PTHR11527">
    <property type="entry name" value="HEAT-SHOCK PROTEIN 20 FAMILY MEMBER"/>
    <property type="match status" value="1"/>
</dbReference>
<dbReference type="Pfam" id="PF00011">
    <property type="entry name" value="HSP20"/>
    <property type="match status" value="1"/>
</dbReference>
<dbReference type="CDD" id="cd06464">
    <property type="entry name" value="ACD_sHsps-like"/>
    <property type="match status" value="1"/>
</dbReference>
<keyword evidence="6" id="KW-1185">Reference proteome</keyword>
<evidence type="ECO:0000256" key="3">
    <source>
        <dbReference type="RuleBase" id="RU003616"/>
    </source>
</evidence>
<name>A0AAN7TMH3_9MYCE</name>
<evidence type="ECO:0000256" key="1">
    <source>
        <dbReference type="ARBA" id="ARBA00023016"/>
    </source>
</evidence>
<evidence type="ECO:0000259" key="4">
    <source>
        <dbReference type="PROSITE" id="PS01031"/>
    </source>
</evidence>
<evidence type="ECO:0000313" key="6">
    <source>
        <dbReference type="Proteomes" id="UP001344447"/>
    </source>
</evidence>
<dbReference type="Proteomes" id="UP001344447">
    <property type="component" value="Unassembled WGS sequence"/>
</dbReference>
<organism evidence="5 6">
    <name type="scientific">Dictyostelium firmibasis</name>
    <dbReference type="NCBI Taxonomy" id="79012"/>
    <lineage>
        <taxon>Eukaryota</taxon>
        <taxon>Amoebozoa</taxon>
        <taxon>Evosea</taxon>
        <taxon>Eumycetozoa</taxon>
        <taxon>Dictyostelia</taxon>
        <taxon>Dictyosteliales</taxon>
        <taxon>Dictyosteliaceae</taxon>
        <taxon>Dictyostelium</taxon>
    </lineage>
</organism>
<proteinExistence type="inferred from homology"/>
<reference evidence="5 6" key="1">
    <citation type="submission" date="2023-11" db="EMBL/GenBank/DDBJ databases">
        <title>Dfirmibasis_genome.</title>
        <authorList>
            <person name="Edelbroek B."/>
            <person name="Kjellin J."/>
            <person name="Jerlstrom-Hultqvist J."/>
            <person name="Soderbom F."/>
        </authorList>
    </citation>
    <scope>NUCLEOTIDE SEQUENCE [LARGE SCALE GENOMIC DNA]</scope>
    <source>
        <strain evidence="5 6">TNS-C-14</strain>
    </source>
</reference>
<evidence type="ECO:0000313" key="5">
    <source>
        <dbReference type="EMBL" id="KAK5576707.1"/>
    </source>
</evidence>
<feature type="domain" description="SHSP" evidence="4">
    <location>
        <begin position="20"/>
        <end position="137"/>
    </location>
</feature>
<gene>
    <name evidence="5" type="ORF">RB653_007851</name>
</gene>
<dbReference type="InterPro" id="IPR008978">
    <property type="entry name" value="HSP20-like_chaperone"/>
</dbReference>
<keyword evidence="1" id="KW-0346">Stress response</keyword>
<evidence type="ECO:0000256" key="2">
    <source>
        <dbReference type="PROSITE-ProRule" id="PRU00285"/>
    </source>
</evidence>
<dbReference type="InterPro" id="IPR031107">
    <property type="entry name" value="Small_HSP"/>
</dbReference>
<dbReference type="AlphaFoldDB" id="A0AAN7TMH3"/>
<dbReference type="SUPFAM" id="SSF49764">
    <property type="entry name" value="HSP20-like chaperones"/>
    <property type="match status" value="1"/>
</dbReference>
<sequence length="137" mass="15334">MDPNKLFLKDDLLKFNPFGTFTNFVSSPVPYDCYHDKSTSQTVLIADLPGVSPNDIKVNIDSKKLTILGKRDCEKHDYLFSNRWCGSFTHQIDFIGDVPPSNINVNLNEGLLKVTISNTPINNVVGIQMTSNNKIES</sequence>
<comment type="caution">
    <text evidence="5">The sequence shown here is derived from an EMBL/GenBank/DDBJ whole genome shotgun (WGS) entry which is preliminary data.</text>
</comment>
<dbReference type="Gene3D" id="2.60.40.790">
    <property type="match status" value="1"/>
</dbReference>
<dbReference type="EMBL" id="JAVFKY010000005">
    <property type="protein sequence ID" value="KAK5576707.1"/>
    <property type="molecule type" value="Genomic_DNA"/>
</dbReference>
<protein>
    <recommendedName>
        <fullName evidence="4">SHSP domain-containing protein</fullName>
    </recommendedName>
</protein>
<accession>A0AAN7TMH3</accession>
<dbReference type="PROSITE" id="PS01031">
    <property type="entry name" value="SHSP"/>
    <property type="match status" value="1"/>
</dbReference>